<comment type="similarity">
    <text evidence="1">Belongs to the ROK (NagC/XylR) family.</text>
</comment>
<keyword evidence="3" id="KW-1185">Reference proteome</keyword>
<evidence type="ECO:0000313" key="3">
    <source>
        <dbReference type="Proteomes" id="UP001500339"/>
    </source>
</evidence>
<dbReference type="Gene3D" id="3.30.420.40">
    <property type="match status" value="1"/>
</dbReference>
<sequence>MTSLNSFDGILLVIILKIIHTIDKEIHNGMLHPEMGHVLVRKNMDDKYEGNCHFHETCLEGLASGTAIEGRTKLKGIEIRDDHESWIYSGRRIRRHGQLYS</sequence>
<evidence type="ECO:0000313" key="2">
    <source>
        <dbReference type="EMBL" id="GAA0722472.1"/>
    </source>
</evidence>
<dbReference type="EMBL" id="BAAACF010000001">
    <property type="protein sequence ID" value="GAA0722472.1"/>
    <property type="molecule type" value="Genomic_DNA"/>
</dbReference>
<dbReference type="RefSeq" id="WP_343768182.1">
    <property type="nucleotide sequence ID" value="NZ_BAAACF010000001.1"/>
</dbReference>
<organism evidence="2 3">
    <name type="scientific">Clostridium malenominatum</name>
    <dbReference type="NCBI Taxonomy" id="1539"/>
    <lineage>
        <taxon>Bacteria</taxon>
        <taxon>Bacillati</taxon>
        <taxon>Bacillota</taxon>
        <taxon>Clostridia</taxon>
        <taxon>Eubacteriales</taxon>
        <taxon>Clostridiaceae</taxon>
        <taxon>Clostridium</taxon>
    </lineage>
</organism>
<dbReference type="InterPro" id="IPR000600">
    <property type="entry name" value="ROK"/>
</dbReference>
<reference evidence="2 3" key="1">
    <citation type="journal article" date="2019" name="Int. J. Syst. Evol. Microbiol.">
        <title>The Global Catalogue of Microorganisms (GCM) 10K type strain sequencing project: providing services to taxonomists for standard genome sequencing and annotation.</title>
        <authorList>
            <consortium name="The Broad Institute Genomics Platform"/>
            <consortium name="The Broad Institute Genome Sequencing Center for Infectious Disease"/>
            <person name="Wu L."/>
            <person name="Ma J."/>
        </authorList>
    </citation>
    <scope>NUCLEOTIDE SEQUENCE [LARGE SCALE GENOMIC DNA]</scope>
    <source>
        <strain evidence="2 3">JCM 1405</strain>
    </source>
</reference>
<name>A0ABN1IVX4_9CLOT</name>
<dbReference type="Pfam" id="PF00480">
    <property type="entry name" value="ROK"/>
    <property type="match status" value="1"/>
</dbReference>
<accession>A0ABN1IVX4</accession>
<evidence type="ECO:0000256" key="1">
    <source>
        <dbReference type="ARBA" id="ARBA00006479"/>
    </source>
</evidence>
<protein>
    <submittedName>
        <fullName evidence="2">Uncharacterized protein</fullName>
    </submittedName>
</protein>
<gene>
    <name evidence="2" type="ORF">GCM10008905_14000</name>
</gene>
<proteinExistence type="inferred from homology"/>
<dbReference type="Proteomes" id="UP001500339">
    <property type="component" value="Unassembled WGS sequence"/>
</dbReference>
<dbReference type="InterPro" id="IPR043129">
    <property type="entry name" value="ATPase_NBD"/>
</dbReference>
<comment type="caution">
    <text evidence="2">The sequence shown here is derived from an EMBL/GenBank/DDBJ whole genome shotgun (WGS) entry which is preliminary data.</text>
</comment>
<dbReference type="SUPFAM" id="SSF53067">
    <property type="entry name" value="Actin-like ATPase domain"/>
    <property type="match status" value="1"/>
</dbReference>